<proteinExistence type="predicted"/>
<evidence type="ECO:0000313" key="3">
    <source>
        <dbReference type="WBParaSite" id="PEQ_0001433101-mRNA-1"/>
    </source>
</evidence>
<evidence type="ECO:0000313" key="2">
    <source>
        <dbReference type="Proteomes" id="UP000887564"/>
    </source>
</evidence>
<dbReference type="Proteomes" id="UP000887564">
    <property type="component" value="Unplaced"/>
</dbReference>
<evidence type="ECO:0000256" key="1">
    <source>
        <dbReference type="SAM" id="Coils"/>
    </source>
</evidence>
<name>A0A914S6J6_PAREQ</name>
<reference evidence="3" key="1">
    <citation type="submission" date="2022-11" db="UniProtKB">
        <authorList>
            <consortium name="WormBaseParasite"/>
        </authorList>
    </citation>
    <scope>IDENTIFICATION</scope>
</reference>
<organism evidence="2 3">
    <name type="scientific">Parascaris equorum</name>
    <name type="common">Equine roundworm</name>
    <dbReference type="NCBI Taxonomy" id="6256"/>
    <lineage>
        <taxon>Eukaryota</taxon>
        <taxon>Metazoa</taxon>
        <taxon>Ecdysozoa</taxon>
        <taxon>Nematoda</taxon>
        <taxon>Chromadorea</taxon>
        <taxon>Rhabditida</taxon>
        <taxon>Spirurina</taxon>
        <taxon>Ascaridomorpha</taxon>
        <taxon>Ascaridoidea</taxon>
        <taxon>Ascarididae</taxon>
        <taxon>Parascaris</taxon>
    </lineage>
</organism>
<accession>A0A914S6J6</accession>
<dbReference type="WBParaSite" id="PEQ_0001433101-mRNA-1">
    <property type="protein sequence ID" value="PEQ_0001433101-mRNA-1"/>
    <property type="gene ID" value="PEQ_0001433101"/>
</dbReference>
<dbReference type="AlphaFoldDB" id="A0A914S6J6"/>
<sequence>MTSEPAAHAAAWFKLAGSDIELTTLENTVAQLERQKAEAERRLQALDNQIAQLESTGEHLKVKLQEEEARLNALRTENARSKENAAVSSV</sequence>
<protein>
    <submittedName>
        <fullName evidence="3">Uncharacterized protein</fullName>
    </submittedName>
</protein>
<keyword evidence="2" id="KW-1185">Reference proteome</keyword>
<feature type="coiled-coil region" evidence="1">
    <location>
        <begin position="15"/>
        <end position="84"/>
    </location>
</feature>
<keyword evidence="1" id="KW-0175">Coiled coil</keyword>
<dbReference type="Gene3D" id="1.10.287.1490">
    <property type="match status" value="1"/>
</dbReference>